<organism evidence="7 8">
    <name type="scientific">Streptococcus vicugnae</name>
    <dbReference type="NCBI Taxonomy" id="2740579"/>
    <lineage>
        <taxon>Bacteria</taxon>
        <taxon>Bacillati</taxon>
        <taxon>Bacillota</taxon>
        <taxon>Bacilli</taxon>
        <taxon>Lactobacillales</taxon>
        <taxon>Streptococcaceae</taxon>
        <taxon>Streptococcus</taxon>
    </lineage>
</organism>
<evidence type="ECO:0000256" key="3">
    <source>
        <dbReference type="ARBA" id="ARBA00022737"/>
    </source>
</evidence>
<keyword evidence="2 5" id="KW-0808">Transferase</keyword>
<gene>
    <name evidence="7" type="ORF">E0E04_07910</name>
</gene>
<dbReference type="GO" id="GO:0008870">
    <property type="term" value="F:galactoside O-acetyltransferase activity"/>
    <property type="evidence" value="ECO:0007669"/>
    <property type="project" value="TreeGrafter"/>
</dbReference>
<name>A0A4R5G3B6_9STRE</name>
<evidence type="ECO:0000313" key="8">
    <source>
        <dbReference type="Proteomes" id="UP000295231"/>
    </source>
</evidence>
<feature type="domain" description="Maltose/galactoside acetyltransferase" evidence="6">
    <location>
        <begin position="5"/>
        <end position="57"/>
    </location>
</feature>
<dbReference type="FunFam" id="2.160.10.10:FF:000008">
    <property type="entry name" value="Maltose O-acetyltransferase"/>
    <property type="match status" value="1"/>
</dbReference>
<keyword evidence="8" id="KW-1185">Reference proteome</keyword>
<dbReference type="Gene3D" id="2.160.10.10">
    <property type="entry name" value="Hexapeptide repeat proteins"/>
    <property type="match status" value="1"/>
</dbReference>
<dbReference type="InterPro" id="IPR039369">
    <property type="entry name" value="LacA-like"/>
</dbReference>
<dbReference type="SUPFAM" id="SSF51161">
    <property type="entry name" value="Trimeric LpxA-like enzymes"/>
    <property type="match status" value="1"/>
</dbReference>
<evidence type="ECO:0000313" key="7">
    <source>
        <dbReference type="EMBL" id="TDE70539.1"/>
    </source>
</evidence>
<sequence>MTSEKEKMLAGQLYDAGDSELLAMRLHARKQITLFNNEEDRNKRKEIIKSLFGATGDNLLMEQRFVCDYGSNIYVGENFFANYNCTMLDVCEIHIGDNAMIGPNCQFLTPLHPLNAKDRISGLEYGAPITIGDNAWLGGGVTILPGVTLGDNVVVGAGSVVTKSFGDNVVIAGNPAKIIKTIDNN</sequence>
<comment type="caution">
    <text evidence="7">The sequence shown here is derived from an EMBL/GenBank/DDBJ whole genome shotgun (WGS) entry which is preliminary data.</text>
</comment>
<dbReference type="RefSeq" id="WP_132869915.1">
    <property type="nucleotide sequence ID" value="NZ_SJWY01000223.1"/>
</dbReference>
<dbReference type="SMART" id="SM01266">
    <property type="entry name" value="Mac"/>
    <property type="match status" value="1"/>
</dbReference>
<comment type="similarity">
    <text evidence="1 5">Belongs to the transferase hexapeptide repeat family.</text>
</comment>
<dbReference type="EMBL" id="SJWY01000223">
    <property type="protein sequence ID" value="TDE70539.1"/>
    <property type="molecule type" value="Genomic_DNA"/>
</dbReference>
<evidence type="ECO:0000256" key="4">
    <source>
        <dbReference type="ARBA" id="ARBA00023315"/>
    </source>
</evidence>
<dbReference type="Pfam" id="PF12464">
    <property type="entry name" value="Mac"/>
    <property type="match status" value="1"/>
</dbReference>
<evidence type="ECO:0000256" key="1">
    <source>
        <dbReference type="ARBA" id="ARBA00007274"/>
    </source>
</evidence>
<evidence type="ECO:0000259" key="6">
    <source>
        <dbReference type="SMART" id="SM01266"/>
    </source>
</evidence>
<dbReference type="InterPro" id="IPR001451">
    <property type="entry name" value="Hexapep"/>
</dbReference>
<dbReference type="AlphaFoldDB" id="A0A4R5G3B6"/>
<keyword evidence="3" id="KW-0677">Repeat</keyword>
<dbReference type="Pfam" id="PF00132">
    <property type="entry name" value="Hexapep"/>
    <property type="match status" value="1"/>
</dbReference>
<dbReference type="PANTHER" id="PTHR43017">
    <property type="entry name" value="GALACTOSIDE O-ACETYLTRANSFERASE"/>
    <property type="match status" value="1"/>
</dbReference>
<evidence type="ECO:0000256" key="2">
    <source>
        <dbReference type="ARBA" id="ARBA00022679"/>
    </source>
</evidence>
<dbReference type="Proteomes" id="UP000295231">
    <property type="component" value="Unassembled WGS sequence"/>
</dbReference>
<dbReference type="PANTHER" id="PTHR43017:SF1">
    <property type="entry name" value="ACETYLTRANSFERASE YJL218W-RELATED"/>
    <property type="match status" value="1"/>
</dbReference>
<dbReference type="CDD" id="cd03357">
    <property type="entry name" value="LbH_MAT_GAT"/>
    <property type="match status" value="1"/>
</dbReference>
<dbReference type="InterPro" id="IPR011004">
    <property type="entry name" value="Trimer_LpxA-like_sf"/>
</dbReference>
<keyword evidence="4 5" id="KW-0012">Acyltransferase</keyword>
<dbReference type="InterPro" id="IPR024688">
    <property type="entry name" value="Mac_dom"/>
</dbReference>
<protein>
    <recommendedName>
        <fullName evidence="5">Acetyltransferase</fullName>
        <ecNumber evidence="5">2.3.1.-</ecNumber>
    </recommendedName>
</protein>
<evidence type="ECO:0000256" key="5">
    <source>
        <dbReference type="RuleBase" id="RU367021"/>
    </source>
</evidence>
<reference evidence="7 8" key="1">
    <citation type="submission" date="2019-03" db="EMBL/GenBank/DDBJ databases">
        <authorList>
            <person name="Fan P."/>
        </authorList>
    </citation>
    <scope>NUCLEOTIDE SEQUENCE [LARGE SCALE GENOMIC DNA]</scope>
    <source>
        <strain evidence="7 8">KCJ4950</strain>
    </source>
</reference>
<accession>A0A4R5G3B6</accession>
<proteinExistence type="inferred from homology"/>
<dbReference type="EC" id="2.3.1.-" evidence="5"/>